<gene>
    <name evidence="1" type="ORF">ENS56_08500</name>
</gene>
<dbReference type="Pfam" id="PF04390">
    <property type="entry name" value="LptE"/>
    <property type="match status" value="1"/>
</dbReference>
<organism evidence="1">
    <name type="scientific">Ignavibacterium album</name>
    <dbReference type="NCBI Taxonomy" id="591197"/>
    <lineage>
        <taxon>Bacteria</taxon>
        <taxon>Pseudomonadati</taxon>
        <taxon>Ignavibacteriota</taxon>
        <taxon>Ignavibacteria</taxon>
        <taxon>Ignavibacteriales</taxon>
        <taxon>Ignavibacteriaceae</taxon>
        <taxon>Ignavibacterium</taxon>
    </lineage>
</organism>
<dbReference type="GO" id="GO:0043165">
    <property type="term" value="P:Gram-negative-bacterium-type cell outer membrane assembly"/>
    <property type="evidence" value="ECO:0007669"/>
    <property type="project" value="InterPro"/>
</dbReference>
<reference evidence="1" key="1">
    <citation type="journal article" date="2020" name="mSystems">
        <title>Genome- and Community-Level Interaction Insights into Carbon Utilization and Element Cycling Functions of Hydrothermarchaeota in Hydrothermal Sediment.</title>
        <authorList>
            <person name="Zhou Z."/>
            <person name="Liu Y."/>
            <person name="Xu W."/>
            <person name="Pan J."/>
            <person name="Luo Z.H."/>
            <person name="Li M."/>
        </authorList>
    </citation>
    <scope>NUCLEOTIDE SEQUENCE [LARGE SCALE GENOMIC DNA]</scope>
    <source>
        <strain evidence="1">SpSt-500</strain>
    </source>
</reference>
<dbReference type="Gene3D" id="3.30.160.150">
    <property type="entry name" value="Lipoprotein like domain"/>
    <property type="match status" value="1"/>
</dbReference>
<name>A0A832CXQ7_9BACT</name>
<accession>A0A832CXQ7</accession>
<evidence type="ECO:0000313" key="1">
    <source>
        <dbReference type="EMBL" id="HGT48061.1"/>
    </source>
</evidence>
<protein>
    <recommendedName>
        <fullName evidence="2">Lipopolysaccharide-assembly</fullName>
    </recommendedName>
</protein>
<sequence length="180" mass="19907">MRFNNMLKINFKKFSLLFLLIALTLVLNFTACCSYSFTGASVPKHLNTIAIPIADDKSGSAEIGLRESLTQKLIQKFIDDNSLQVTDRVNADAILECTVVSFNDAPAIVSAGENVTSRRITIGVKASYRDLVKKVTVFDKTFTSYEDYPQGGSLSDRNNAIEKVLDQLTEDILLETVSGW</sequence>
<comment type="caution">
    <text evidence="1">The sequence shown here is derived from an EMBL/GenBank/DDBJ whole genome shotgun (WGS) entry which is preliminary data.</text>
</comment>
<dbReference type="EMBL" id="DSVI01000010">
    <property type="protein sequence ID" value="HGT48061.1"/>
    <property type="molecule type" value="Genomic_DNA"/>
</dbReference>
<evidence type="ECO:0008006" key="2">
    <source>
        <dbReference type="Google" id="ProtNLM"/>
    </source>
</evidence>
<dbReference type="InterPro" id="IPR007485">
    <property type="entry name" value="LPS_assembly_LptE"/>
</dbReference>
<proteinExistence type="predicted"/>
<dbReference type="AlphaFoldDB" id="A0A832CXQ7"/>
<dbReference type="GO" id="GO:0019867">
    <property type="term" value="C:outer membrane"/>
    <property type="evidence" value="ECO:0007669"/>
    <property type="project" value="InterPro"/>
</dbReference>